<protein>
    <submittedName>
        <fullName evidence="1">Uncharacterized protein</fullName>
    </submittedName>
</protein>
<dbReference type="AlphaFoldDB" id="A0A6H1UF84"/>
<reference evidence="1 2" key="1">
    <citation type="submission" date="2020-04" db="EMBL/GenBank/DDBJ databases">
        <title>Ferrimonas sp. S7 isolated from sea water.</title>
        <authorList>
            <person name="Bae S.S."/>
            <person name="Baek K."/>
        </authorList>
    </citation>
    <scope>NUCLEOTIDE SEQUENCE [LARGE SCALE GENOMIC DNA]</scope>
    <source>
        <strain evidence="1 2">S7</strain>
    </source>
</reference>
<dbReference type="InterPro" id="IPR029063">
    <property type="entry name" value="SAM-dependent_MTases_sf"/>
</dbReference>
<name>A0A6H1UF84_9GAMM</name>
<accession>A0A6H1UF84</accession>
<evidence type="ECO:0000313" key="2">
    <source>
        <dbReference type="Proteomes" id="UP000501602"/>
    </source>
</evidence>
<dbReference type="SUPFAM" id="SSF53335">
    <property type="entry name" value="S-adenosyl-L-methionine-dependent methyltransferases"/>
    <property type="match status" value="1"/>
</dbReference>
<proteinExistence type="predicted"/>
<dbReference type="KEGG" id="fes:HER31_08935"/>
<dbReference type="EMBL" id="CP051180">
    <property type="protein sequence ID" value="QIZ76993.1"/>
    <property type="molecule type" value="Genomic_DNA"/>
</dbReference>
<keyword evidence="2" id="KW-1185">Reference proteome</keyword>
<gene>
    <name evidence="1" type="ORF">HER31_08935</name>
</gene>
<sequence length="190" mass="21313">MTSTVRSIELPEEVVLSETMPSIEPTQLRFLLRKLSLRRGQTVVVIGCPEFNALRNLADCVGDIGKVLVLLTDEQLQARHGLSSQLQQLCTEYGQIIFGKLGPSAELQQADAMIIMSDRLTPPYEPLLDQAWRRLVSGGRIMLVLPEGEAHTDKLYQLIEVACRLGFVSRYRRCCNKHTAWVGVKYSNKG</sequence>
<organism evidence="1 2">
    <name type="scientific">Ferrimonas lipolytica</name>
    <dbReference type="NCBI Taxonomy" id="2724191"/>
    <lineage>
        <taxon>Bacteria</taxon>
        <taxon>Pseudomonadati</taxon>
        <taxon>Pseudomonadota</taxon>
        <taxon>Gammaproteobacteria</taxon>
        <taxon>Alteromonadales</taxon>
        <taxon>Ferrimonadaceae</taxon>
        <taxon>Ferrimonas</taxon>
    </lineage>
</organism>
<evidence type="ECO:0000313" key="1">
    <source>
        <dbReference type="EMBL" id="QIZ76993.1"/>
    </source>
</evidence>
<dbReference type="RefSeq" id="WP_168660254.1">
    <property type="nucleotide sequence ID" value="NZ_CP051180.1"/>
</dbReference>
<dbReference type="Proteomes" id="UP000501602">
    <property type="component" value="Chromosome"/>
</dbReference>